<name>A0A2B7YC07_9EURO</name>
<keyword evidence="3" id="KW-1185">Reference proteome</keyword>
<proteinExistence type="predicted"/>
<dbReference type="Proteomes" id="UP000223968">
    <property type="component" value="Unassembled WGS sequence"/>
</dbReference>
<dbReference type="STRING" id="1447875.A0A2B7YC07"/>
<evidence type="ECO:0008006" key="4">
    <source>
        <dbReference type="Google" id="ProtNLM"/>
    </source>
</evidence>
<dbReference type="EMBL" id="PDNB01000002">
    <property type="protein sequence ID" value="PGH18805.1"/>
    <property type="molecule type" value="Genomic_DNA"/>
</dbReference>
<accession>A0A2B7YC07</accession>
<feature type="compositionally biased region" description="Low complexity" evidence="1">
    <location>
        <begin position="54"/>
        <end position="66"/>
    </location>
</feature>
<sequence>MVNWDATADRALLLNTIDPGAKPNWERVATTMGDGFSAEACRQRFGKLKRETLGPAAPGTGATTPTPKRKANGANKENGGDGPNTPTKKPRARKPKVKDEPKAKEEPKDVKPKFEASDDEDHDAKLQELVKQEADMA</sequence>
<feature type="compositionally biased region" description="Basic and acidic residues" evidence="1">
    <location>
        <begin position="97"/>
        <end position="137"/>
    </location>
</feature>
<dbReference type="AlphaFoldDB" id="A0A2B7YC07"/>
<evidence type="ECO:0000256" key="1">
    <source>
        <dbReference type="SAM" id="MobiDB-lite"/>
    </source>
</evidence>
<reference evidence="2 3" key="1">
    <citation type="submission" date="2017-10" db="EMBL/GenBank/DDBJ databases">
        <title>Comparative genomics in systemic dimorphic fungi from Ajellomycetaceae.</title>
        <authorList>
            <person name="Munoz J.F."/>
            <person name="Mcewen J.G."/>
            <person name="Clay O.K."/>
            <person name="Cuomo C.A."/>
        </authorList>
    </citation>
    <scope>NUCLEOTIDE SEQUENCE [LARGE SCALE GENOMIC DNA]</scope>
    <source>
        <strain evidence="2 3">UAMH5409</strain>
    </source>
</reference>
<feature type="region of interest" description="Disordered" evidence="1">
    <location>
        <begin position="46"/>
        <end position="137"/>
    </location>
</feature>
<comment type="caution">
    <text evidence="2">The sequence shown here is derived from an EMBL/GenBank/DDBJ whole genome shotgun (WGS) entry which is preliminary data.</text>
</comment>
<gene>
    <name evidence="2" type="ORF">AJ79_00218</name>
</gene>
<evidence type="ECO:0000313" key="3">
    <source>
        <dbReference type="Proteomes" id="UP000223968"/>
    </source>
</evidence>
<protein>
    <recommendedName>
        <fullName evidence="4">Myb-like domain-containing protein</fullName>
    </recommendedName>
</protein>
<dbReference type="OrthoDB" id="4188672at2759"/>
<evidence type="ECO:0000313" key="2">
    <source>
        <dbReference type="EMBL" id="PGH18805.1"/>
    </source>
</evidence>
<organism evidence="2 3">
    <name type="scientific">Helicocarpus griseus UAMH5409</name>
    <dbReference type="NCBI Taxonomy" id="1447875"/>
    <lineage>
        <taxon>Eukaryota</taxon>
        <taxon>Fungi</taxon>
        <taxon>Dikarya</taxon>
        <taxon>Ascomycota</taxon>
        <taxon>Pezizomycotina</taxon>
        <taxon>Eurotiomycetes</taxon>
        <taxon>Eurotiomycetidae</taxon>
        <taxon>Onygenales</taxon>
        <taxon>Ajellomycetaceae</taxon>
        <taxon>Helicocarpus</taxon>
    </lineage>
</organism>